<name>A0AA45BXG0_XANCM</name>
<sequence>MTAVNRRCDRASHWHSISAACPCARITPQALAWRPAHARGHPSRITLHRHAPRRARWLVPCCIDRCKGNVSYRVTQVDAGKTALCVIDAAEIFACFCSKPCISRDQAGCSLG</sequence>
<protein>
    <submittedName>
        <fullName evidence="1">Uncharacterized protein</fullName>
    </submittedName>
</protein>
<organism evidence="1 2">
    <name type="scientific">Xanthomonas campestris pv. malvacearum</name>
    <dbReference type="NCBI Taxonomy" id="86040"/>
    <lineage>
        <taxon>Bacteria</taxon>
        <taxon>Pseudomonadati</taxon>
        <taxon>Pseudomonadota</taxon>
        <taxon>Gammaproteobacteria</taxon>
        <taxon>Lysobacterales</taxon>
        <taxon>Lysobacteraceae</taxon>
        <taxon>Xanthomonas</taxon>
    </lineage>
</organism>
<reference evidence="1 2" key="1">
    <citation type="submission" date="2018-03" db="EMBL/GenBank/DDBJ databases">
        <title>Sequencing of reference strains of Xanthomonas.</title>
        <authorList>
            <person name="Studholme D.J."/>
            <person name="Vicente J."/>
            <person name="Sarris P."/>
        </authorList>
    </citation>
    <scope>NUCLEOTIDE SEQUENCE [LARGE SCALE GENOMIC DNA]</scope>
    <source>
        <strain evidence="1 2">WHRI 5232</strain>
    </source>
</reference>
<evidence type="ECO:0000313" key="1">
    <source>
        <dbReference type="EMBL" id="PUE96321.1"/>
    </source>
</evidence>
<evidence type="ECO:0000313" key="2">
    <source>
        <dbReference type="Proteomes" id="UP000251513"/>
    </source>
</evidence>
<dbReference type="AlphaFoldDB" id="A0AA45BXG0"/>
<comment type="caution">
    <text evidence="1">The sequence shown here is derived from an EMBL/GenBank/DDBJ whole genome shotgun (WGS) entry which is preliminary data.</text>
</comment>
<dbReference type="EMBL" id="PYJH01000003">
    <property type="protein sequence ID" value="PUE96321.1"/>
    <property type="molecule type" value="Genomic_DNA"/>
</dbReference>
<dbReference type="PROSITE" id="PS51257">
    <property type="entry name" value="PROKAR_LIPOPROTEIN"/>
    <property type="match status" value="1"/>
</dbReference>
<dbReference type="Proteomes" id="UP000251513">
    <property type="component" value="Unassembled WGS sequence"/>
</dbReference>
<proteinExistence type="predicted"/>
<accession>A0AA45BXG0</accession>
<gene>
    <name evidence="1" type="ORF">C7T86_02605</name>
</gene>